<accession>A0ABU1BAF5</accession>
<evidence type="ECO:0000313" key="2">
    <source>
        <dbReference type="EMBL" id="MDQ9091504.1"/>
    </source>
</evidence>
<organism evidence="2 3">
    <name type="scientific">Pseudoalteromonas haloplanktis</name>
    <name type="common">Alteromonas haloplanktis</name>
    <dbReference type="NCBI Taxonomy" id="228"/>
    <lineage>
        <taxon>Bacteria</taxon>
        <taxon>Pseudomonadati</taxon>
        <taxon>Pseudomonadota</taxon>
        <taxon>Gammaproteobacteria</taxon>
        <taxon>Alteromonadales</taxon>
        <taxon>Pseudoalteromonadaceae</taxon>
        <taxon>Pseudoalteromonas</taxon>
    </lineage>
</organism>
<comment type="caution">
    <text evidence="2">The sequence shown here is derived from an EMBL/GenBank/DDBJ whole genome shotgun (WGS) entry which is preliminary data.</text>
</comment>
<gene>
    <name evidence="2" type="ORF">RC083_07865</name>
</gene>
<keyword evidence="1" id="KW-0812">Transmembrane</keyword>
<proteinExistence type="predicted"/>
<keyword evidence="1" id="KW-1133">Transmembrane helix</keyword>
<evidence type="ECO:0000313" key="3">
    <source>
        <dbReference type="Proteomes" id="UP001226574"/>
    </source>
</evidence>
<evidence type="ECO:0000256" key="1">
    <source>
        <dbReference type="SAM" id="Phobius"/>
    </source>
</evidence>
<sequence>MQIWQVLIIIVVLAVIIGNIMLLKHSAKIGFKIPDKKADTKQQKKP</sequence>
<protein>
    <submittedName>
        <fullName evidence="2">DUF2897 family protein</fullName>
    </submittedName>
</protein>
<dbReference type="InterPro" id="IPR021550">
    <property type="entry name" value="DUF2897"/>
</dbReference>
<reference evidence="2 3" key="1">
    <citation type="submission" date="2023-08" db="EMBL/GenBank/DDBJ databases">
        <title>Pseudoalteromonas haloplanktis LL1 genome.</title>
        <authorList>
            <person name="Wu S."/>
        </authorList>
    </citation>
    <scope>NUCLEOTIDE SEQUENCE [LARGE SCALE GENOMIC DNA]</scope>
    <source>
        <strain evidence="2 3">LL1</strain>
    </source>
</reference>
<keyword evidence="1" id="KW-0472">Membrane</keyword>
<dbReference type="EMBL" id="JAVIFY010000004">
    <property type="protein sequence ID" value="MDQ9091504.1"/>
    <property type="molecule type" value="Genomic_DNA"/>
</dbReference>
<dbReference type="Pfam" id="PF11446">
    <property type="entry name" value="DUF2897"/>
    <property type="match status" value="1"/>
</dbReference>
<dbReference type="RefSeq" id="WP_016707522.1">
    <property type="nucleotide sequence ID" value="NZ_JAVIFY010000004.1"/>
</dbReference>
<feature type="transmembrane region" description="Helical" evidence="1">
    <location>
        <begin position="6"/>
        <end position="23"/>
    </location>
</feature>
<dbReference type="Proteomes" id="UP001226574">
    <property type="component" value="Unassembled WGS sequence"/>
</dbReference>
<name>A0ABU1BAF5_PSEHA</name>
<keyword evidence="3" id="KW-1185">Reference proteome</keyword>